<dbReference type="Proteomes" id="UP000314294">
    <property type="component" value="Unassembled WGS sequence"/>
</dbReference>
<gene>
    <name evidence="2" type="ORF">EYF80_025027</name>
</gene>
<protein>
    <submittedName>
        <fullName evidence="2">Uncharacterized protein</fullName>
    </submittedName>
</protein>
<keyword evidence="3" id="KW-1185">Reference proteome</keyword>
<reference evidence="2 3" key="1">
    <citation type="submission" date="2019-03" db="EMBL/GenBank/DDBJ databases">
        <title>First draft genome of Liparis tanakae, snailfish: a comprehensive survey of snailfish specific genes.</title>
        <authorList>
            <person name="Kim W."/>
            <person name="Song I."/>
            <person name="Jeong J.-H."/>
            <person name="Kim D."/>
            <person name="Kim S."/>
            <person name="Ryu S."/>
            <person name="Song J.Y."/>
            <person name="Lee S.K."/>
        </authorList>
    </citation>
    <scope>NUCLEOTIDE SEQUENCE [LARGE SCALE GENOMIC DNA]</scope>
    <source>
        <tissue evidence="2">Muscle</tissue>
    </source>
</reference>
<comment type="caution">
    <text evidence="2">The sequence shown here is derived from an EMBL/GenBank/DDBJ whole genome shotgun (WGS) entry which is preliminary data.</text>
</comment>
<evidence type="ECO:0000256" key="1">
    <source>
        <dbReference type="SAM" id="MobiDB-lite"/>
    </source>
</evidence>
<evidence type="ECO:0000313" key="3">
    <source>
        <dbReference type="Proteomes" id="UP000314294"/>
    </source>
</evidence>
<proteinExistence type="predicted"/>
<sequence>MLRYAQDGPASLQITALGTVGFPSSGGGLSGLSGTVAPHADRSPRLCPNGFPAQRKDPTLVVGQRMNCELY</sequence>
<dbReference type="AlphaFoldDB" id="A0A4Z2HGJ1"/>
<evidence type="ECO:0000313" key="2">
    <source>
        <dbReference type="EMBL" id="TNN64721.1"/>
    </source>
</evidence>
<name>A0A4Z2HGJ1_9TELE</name>
<accession>A0A4Z2HGJ1</accession>
<feature type="region of interest" description="Disordered" evidence="1">
    <location>
        <begin position="33"/>
        <end position="52"/>
    </location>
</feature>
<dbReference type="EMBL" id="SRLO01000247">
    <property type="protein sequence ID" value="TNN64721.1"/>
    <property type="molecule type" value="Genomic_DNA"/>
</dbReference>
<organism evidence="2 3">
    <name type="scientific">Liparis tanakae</name>
    <name type="common">Tanaka's snailfish</name>
    <dbReference type="NCBI Taxonomy" id="230148"/>
    <lineage>
        <taxon>Eukaryota</taxon>
        <taxon>Metazoa</taxon>
        <taxon>Chordata</taxon>
        <taxon>Craniata</taxon>
        <taxon>Vertebrata</taxon>
        <taxon>Euteleostomi</taxon>
        <taxon>Actinopterygii</taxon>
        <taxon>Neopterygii</taxon>
        <taxon>Teleostei</taxon>
        <taxon>Neoteleostei</taxon>
        <taxon>Acanthomorphata</taxon>
        <taxon>Eupercaria</taxon>
        <taxon>Perciformes</taxon>
        <taxon>Cottioidei</taxon>
        <taxon>Cottales</taxon>
        <taxon>Liparidae</taxon>
        <taxon>Liparis</taxon>
    </lineage>
</organism>